<evidence type="ECO:0000313" key="9">
    <source>
        <dbReference type="EnsemblPlants" id="AET00217"/>
    </source>
</evidence>
<dbReference type="HOGENOM" id="CLU_1176947_0_0_1"/>
<name>G7K345_MEDTR</name>
<reference evidence="7 10" key="2">
    <citation type="journal article" date="2014" name="BMC Genomics">
        <title>An improved genome release (version Mt4.0) for the model legume Medicago truncatula.</title>
        <authorList>
            <person name="Tang H."/>
            <person name="Krishnakumar V."/>
            <person name="Bidwell S."/>
            <person name="Rosen B."/>
            <person name="Chan A."/>
            <person name="Zhou S."/>
            <person name="Gentzbittel L."/>
            <person name="Childs K.L."/>
            <person name="Yandell M."/>
            <person name="Gundlach H."/>
            <person name="Mayer K.F."/>
            <person name="Schwartz D.C."/>
            <person name="Town C.D."/>
        </authorList>
    </citation>
    <scope>GENOME REANNOTATION</scope>
    <source>
        <strain evidence="9 10">cv. Jemalong A17</strain>
    </source>
</reference>
<evidence type="ECO:0000256" key="4">
    <source>
        <dbReference type="ARBA" id="ARBA00023242"/>
    </source>
</evidence>
<dbReference type="PANTHER" id="PTHR31100:SF63">
    <property type="entry name" value="AT-HOOK MOTIF NUCLEAR-LOCALIZED PROTEIN"/>
    <property type="match status" value="1"/>
</dbReference>
<dbReference type="EMBL" id="CM001221">
    <property type="protein sequence ID" value="AET00217.1"/>
    <property type="molecule type" value="Genomic_DNA"/>
</dbReference>
<dbReference type="OMA" id="NTHCHAS"/>
<evidence type="ECO:0000256" key="3">
    <source>
        <dbReference type="ARBA" id="ARBA00023163"/>
    </source>
</evidence>
<evidence type="ECO:0000313" key="7">
    <source>
        <dbReference type="EMBL" id="AET00217.1"/>
    </source>
</evidence>
<dbReference type="Gramene" id="rna33136">
    <property type="protein sequence ID" value="RHN57568.1"/>
    <property type="gene ID" value="gene33136"/>
</dbReference>
<evidence type="ECO:0000313" key="10">
    <source>
        <dbReference type="Proteomes" id="UP000002051"/>
    </source>
</evidence>
<keyword evidence="10" id="KW-1185">Reference proteome</keyword>
<feature type="compositionally biased region" description="Polar residues" evidence="5">
    <location>
        <begin position="10"/>
        <end position="22"/>
    </location>
</feature>
<feature type="compositionally biased region" description="Basic residues" evidence="5">
    <location>
        <begin position="77"/>
        <end position="90"/>
    </location>
</feature>
<dbReference type="STRING" id="3880.G7K345"/>
<dbReference type="GO" id="GO:0003700">
    <property type="term" value="F:DNA-binding transcription factor activity"/>
    <property type="evidence" value="ECO:0000318"/>
    <property type="project" value="GO_Central"/>
</dbReference>
<dbReference type="GO" id="GO:0003680">
    <property type="term" value="F:minor groove of adenine-thymine-rich DNA binding"/>
    <property type="evidence" value="ECO:0000318"/>
    <property type="project" value="GO_Central"/>
</dbReference>
<dbReference type="CDD" id="cd11378">
    <property type="entry name" value="DUF296"/>
    <property type="match status" value="1"/>
</dbReference>
<dbReference type="eggNOG" id="ENOG502RXY1">
    <property type="taxonomic scope" value="Eukaryota"/>
</dbReference>
<evidence type="ECO:0000256" key="5">
    <source>
        <dbReference type="SAM" id="MobiDB-lite"/>
    </source>
</evidence>
<feature type="domain" description="PPC" evidence="6">
    <location>
        <begin position="101"/>
        <end position="236"/>
    </location>
</feature>
<feature type="region of interest" description="Disordered" evidence="5">
    <location>
        <begin position="1"/>
        <end position="22"/>
    </location>
</feature>
<keyword evidence="4" id="KW-0539">Nucleus</keyword>
<reference evidence="7 10" key="1">
    <citation type="journal article" date="2011" name="Nature">
        <title>The Medicago genome provides insight into the evolution of rhizobial symbioses.</title>
        <authorList>
            <person name="Young N.D."/>
            <person name="Debelle F."/>
            <person name="Oldroyd G.E."/>
            <person name="Geurts R."/>
            <person name="Cannon S.B."/>
            <person name="Udvardi M.K."/>
            <person name="Benedito V.A."/>
            <person name="Mayer K.F."/>
            <person name="Gouzy J."/>
            <person name="Schoof H."/>
            <person name="Van de Peer Y."/>
            <person name="Proost S."/>
            <person name="Cook D.R."/>
            <person name="Meyers B.C."/>
            <person name="Spannagl M."/>
            <person name="Cheung F."/>
            <person name="De Mita S."/>
            <person name="Krishnakumar V."/>
            <person name="Gundlach H."/>
            <person name="Zhou S."/>
            <person name="Mudge J."/>
            <person name="Bharti A.K."/>
            <person name="Murray J.D."/>
            <person name="Naoumkina M.A."/>
            <person name="Rosen B."/>
            <person name="Silverstein K.A."/>
            <person name="Tang H."/>
            <person name="Rombauts S."/>
            <person name="Zhao P.X."/>
            <person name="Zhou P."/>
            <person name="Barbe V."/>
            <person name="Bardou P."/>
            <person name="Bechner M."/>
            <person name="Bellec A."/>
            <person name="Berger A."/>
            <person name="Berges H."/>
            <person name="Bidwell S."/>
            <person name="Bisseling T."/>
            <person name="Choisne N."/>
            <person name="Couloux A."/>
            <person name="Denny R."/>
            <person name="Deshpande S."/>
            <person name="Dai X."/>
            <person name="Doyle J.J."/>
            <person name="Dudez A.M."/>
            <person name="Farmer A.D."/>
            <person name="Fouteau S."/>
            <person name="Franken C."/>
            <person name="Gibelin C."/>
            <person name="Gish J."/>
            <person name="Goldstein S."/>
            <person name="Gonzalez A.J."/>
            <person name="Green P.J."/>
            <person name="Hallab A."/>
            <person name="Hartog M."/>
            <person name="Hua A."/>
            <person name="Humphray S.J."/>
            <person name="Jeong D.H."/>
            <person name="Jing Y."/>
            <person name="Jocker A."/>
            <person name="Kenton S.M."/>
            <person name="Kim D.J."/>
            <person name="Klee K."/>
            <person name="Lai H."/>
            <person name="Lang C."/>
            <person name="Lin S."/>
            <person name="Macmil S.L."/>
            <person name="Magdelenat G."/>
            <person name="Matthews L."/>
            <person name="McCorrison J."/>
            <person name="Monaghan E.L."/>
            <person name="Mun J.H."/>
            <person name="Najar F.Z."/>
            <person name="Nicholson C."/>
            <person name="Noirot C."/>
            <person name="O'Bleness M."/>
            <person name="Paule C.R."/>
            <person name="Poulain J."/>
            <person name="Prion F."/>
            <person name="Qin B."/>
            <person name="Qu C."/>
            <person name="Retzel E.F."/>
            <person name="Riddle C."/>
            <person name="Sallet E."/>
            <person name="Samain S."/>
            <person name="Samson N."/>
            <person name="Sanders I."/>
            <person name="Saurat O."/>
            <person name="Scarpelli C."/>
            <person name="Schiex T."/>
            <person name="Segurens B."/>
            <person name="Severin A.J."/>
            <person name="Sherrier D.J."/>
            <person name="Shi R."/>
            <person name="Sims S."/>
            <person name="Singer S.R."/>
            <person name="Sinharoy S."/>
            <person name="Sterck L."/>
            <person name="Viollet A."/>
            <person name="Wang B.B."/>
            <person name="Wang K."/>
            <person name="Wang M."/>
            <person name="Wang X."/>
            <person name="Warfsmann J."/>
            <person name="Weissenbach J."/>
            <person name="White D.D."/>
            <person name="White J.D."/>
            <person name="Wiley G.B."/>
            <person name="Wincker P."/>
            <person name="Xing Y."/>
            <person name="Yang L."/>
            <person name="Yao Z."/>
            <person name="Ying F."/>
            <person name="Zhai J."/>
            <person name="Zhou L."/>
            <person name="Zuber A."/>
            <person name="Denarie J."/>
            <person name="Dixon R.A."/>
            <person name="May G.D."/>
            <person name="Schwartz D.C."/>
            <person name="Rogers J."/>
            <person name="Quetier F."/>
            <person name="Town C.D."/>
            <person name="Roe B.A."/>
        </authorList>
    </citation>
    <scope>NUCLEOTIDE SEQUENCE [LARGE SCALE GENOMIC DNA]</scope>
    <source>
        <strain evidence="7">A17</strain>
        <strain evidence="9 10">cv. Jemalong A17</strain>
    </source>
</reference>
<dbReference type="AlphaFoldDB" id="G7K345"/>
<protein>
    <submittedName>
        <fullName evidence="7">DUF296 domain protein</fullName>
    </submittedName>
    <submittedName>
        <fullName evidence="8">Putative PPC domain-containing protein</fullName>
    </submittedName>
</protein>
<dbReference type="PROSITE" id="PS51742">
    <property type="entry name" value="PPC"/>
    <property type="match status" value="1"/>
</dbReference>
<dbReference type="KEGG" id="mtr:11435238"/>
<accession>G7K345</accession>
<evidence type="ECO:0000259" key="6">
    <source>
        <dbReference type="PROSITE" id="PS51742"/>
    </source>
</evidence>
<organism evidence="7 10">
    <name type="scientific">Medicago truncatula</name>
    <name type="common">Barrel medic</name>
    <name type="synonym">Medicago tribuloides</name>
    <dbReference type="NCBI Taxonomy" id="3880"/>
    <lineage>
        <taxon>Eukaryota</taxon>
        <taxon>Viridiplantae</taxon>
        <taxon>Streptophyta</taxon>
        <taxon>Embryophyta</taxon>
        <taxon>Tracheophyta</taxon>
        <taxon>Spermatophyta</taxon>
        <taxon>Magnoliopsida</taxon>
        <taxon>eudicotyledons</taxon>
        <taxon>Gunneridae</taxon>
        <taxon>Pentapetalae</taxon>
        <taxon>rosids</taxon>
        <taxon>fabids</taxon>
        <taxon>Fabales</taxon>
        <taxon>Fabaceae</taxon>
        <taxon>Papilionoideae</taxon>
        <taxon>50 kb inversion clade</taxon>
        <taxon>NPAAA clade</taxon>
        <taxon>Hologalegina</taxon>
        <taxon>IRL clade</taxon>
        <taxon>Trifolieae</taxon>
        <taxon>Medicago</taxon>
    </lineage>
</organism>
<dbReference type="PaxDb" id="3880-AET00217"/>
<dbReference type="Proteomes" id="UP000265566">
    <property type="component" value="Chromosome 5"/>
</dbReference>
<dbReference type="Gene3D" id="3.30.1330.80">
    <property type="entry name" value="Hypothetical protein, similar to alpha- acetolactate decarboxylase, domain 2"/>
    <property type="match status" value="1"/>
</dbReference>
<keyword evidence="2" id="KW-0238">DNA-binding</keyword>
<dbReference type="GO" id="GO:0005634">
    <property type="term" value="C:nucleus"/>
    <property type="evidence" value="ECO:0000318"/>
    <property type="project" value="GO_Central"/>
</dbReference>
<dbReference type="EMBL" id="PSQE01000005">
    <property type="protein sequence ID" value="RHN57568.1"/>
    <property type="molecule type" value="Genomic_DNA"/>
</dbReference>
<dbReference type="PANTHER" id="PTHR31100">
    <property type="entry name" value="AT-HOOK MOTIF NUCLEAR-LOCALIZED PROTEIN 15"/>
    <property type="match status" value="1"/>
</dbReference>
<dbReference type="Proteomes" id="UP000002051">
    <property type="component" value="Chromosome 5"/>
</dbReference>
<dbReference type="InterPro" id="IPR014476">
    <property type="entry name" value="AHL15-29"/>
</dbReference>
<keyword evidence="1" id="KW-0805">Transcription regulation</keyword>
<evidence type="ECO:0000313" key="8">
    <source>
        <dbReference type="EMBL" id="RHN57568.1"/>
    </source>
</evidence>
<dbReference type="SUPFAM" id="SSF117856">
    <property type="entry name" value="AF0104/ALDC/Ptd012-like"/>
    <property type="match status" value="1"/>
</dbReference>
<reference evidence="8" key="4">
    <citation type="journal article" date="2018" name="Nat. Plants">
        <title>Whole-genome landscape of Medicago truncatula symbiotic genes.</title>
        <authorList>
            <person name="Pecrix Y."/>
            <person name="Gamas P."/>
            <person name="Carrere S."/>
        </authorList>
    </citation>
    <scope>NUCLEOTIDE SEQUENCE</scope>
    <source>
        <tissue evidence="8">Leaves</tissue>
    </source>
</reference>
<dbReference type="InterPro" id="IPR005175">
    <property type="entry name" value="PPC_dom"/>
</dbReference>
<reference evidence="9" key="3">
    <citation type="submission" date="2015-04" db="UniProtKB">
        <authorList>
            <consortium name="EnsemblPlants"/>
        </authorList>
    </citation>
    <scope>IDENTIFICATION</scope>
    <source>
        <strain evidence="9">cv. Jemalong A17</strain>
    </source>
</reference>
<dbReference type="EnsemblPlants" id="AET00217">
    <property type="protein sequence ID" value="AET00217"/>
    <property type="gene ID" value="MTR_5g089600"/>
</dbReference>
<sequence>MAAEKELAPFSQSSNTENEFSQNNYVRFSTSLLNTTTNIGTENLVMPKSPPGGAPSSGMLIDLPQNSREDLITTSSKRSRGRSKGSKNKPKPPVVITVEPESFMKQIFIEISAGCDVVESIIKMAWRHQADISVMRGSGLVSNITIRNSTSHSPALTIEGPIKMMSLSGTYINPNSDTVPSEFITNPNHSSFSIFLSGNGNEGQVYGGIVIGKIMASGNVMITATLQKKPKFYRVT</sequence>
<proteinExistence type="predicted"/>
<dbReference type="Pfam" id="PF03479">
    <property type="entry name" value="PCC"/>
    <property type="match status" value="1"/>
</dbReference>
<keyword evidence="3" id="KW-0804">Transcription</keyword>
<evidence type="ECO:0000256" key="2">
    <source>
        <dbReference type="ARBA" id="ARBA00023125"/>
    </source>
</evidence>
<dbReference type="OrthoDB" id="1911285at2759"/>
<feature type="region of interest" description="Disordered" evidence="5">
    <location>
        <begin position="40"/>
        <end position="94"/>
    </location>
</feature>
<evidence type="ECO:0000256" key="1">
    <source>
        <dbReference type="ARBA" id="ARBA00023015"/>
    </source>
</evidence>
<gene>
    <name evidence="9" type="primary">11435238</name>
    <name evidence="7" type="ordered locus">MTR_5g089600</name>
    <name evidence="8" type="ORF">MtrunA17_Chr5g0441851</name>
</gene>